<gene>
    <name evidence="3" type="ORF">Maq22A_c01990</name>
</gene>
<dbReference type="KEGG" id="maqu:Maq22A_c01990"/>
<dbReference type="RefSeq" id="WP_082742707.1">
    <property type="nucleotide sequence ID" value="NZ_AP014704.1"/>
</dbReference>
<proteinExistence type="inferred from homology"/>
<evidence type="ECO:0000256" key="1">
    <source>
        <dbReference type="ARBA" id="ARBA00006484"/>
    </source>
</evidence>
<dbReference type="SUPFAM" id="SSF51735">
    <property type="entry name" value="NAD(P)-binding Rossmann-fold domains"/>
    <property type="match status" value="1"/>
</dbReference>
<name>A0A0C6FMT1_9HYPH</name>
<dbReference type="OrthoDB" id="4690547at2"/>
<evidence type="ECO:0000256" key="2">
    <source>
        <dbReference type="ARBA" id="ARBA00023002"/>
    </source>
</evidence>
<comment type="similarity">
    <text evidence="1">Belongs to the short-chain dehydrogenases/reductases (SDR) family.</text>
</comment>
<dbReference type="Proteomes" id="UP000061432">
    <property type="component" value="Chromosome"/>
</dbReference>
<dbReference type="CDD" id="cd05233">
    <property type="entry name" value="SDR_c"/>
    <property type="match status" value="1"/>
</dbReference>
<reference evidence="4" key="2">
    <citation type="submission" date="2015-01" db="EMBL/GenBank/DDBJ databases">
        <title>Complete genome sequence of Methylobacterium aquaticum strain 22A.</title>
        <authorList>
            <person name="Tani A."/>
            <person name="Ogura Y."/>
            <person name="Hayashi T."/>
        </authorList>
    </citation>
    <scope>NUCLEOTIDE SEQUENCE [LARGE SCALE GENOMIC DNA]</scope>
    <source>
        <strain evidence="4">MA-22A</strain>
    </source>
</reference>
<dbReference type="AlphaFoldDB" id="A0A0C6FMT1"/>
<dbReference type="GO" id="GO:0050664">
    <property type="term" value="F:oxidoreductase activity, acting on NAD(P)H, oxygen as acceptor"/>
    <property type="evidence" value="ECO:0007669"/>
    <property type="project" value="TreeGrafter"/>
</dbReference>
<dbReference type="PANTHER" id="PTHR43008">
    <property type="entry name" value="BENZIL REDUCTASE"/>
    <property type="match status" value="1"/>
</dbReference>
<dbReference type="STRING" id="270351.Maq22A_c01990"/>
<sequence length="305" mass="31607">MTHHPALAQGRVAVVTGAASGIGLAAARAFAEAGMRVVLADLPGEALTAAGRAVAAAARGGEAEVRAVPTDVADPEALAALSHEAASLGEVSILMANAGIEAGGRFFSDAATWHRILDTNLWGVINALQAFVPGMIERGRPGAVIVTGSKQGITTPPGNTPYNVSKAGVKVTAEALAHELREAGSPVTAHLLIPGFVYTGLTRARGVTEKPAGAWTPEETVALLLDRMAAGDFYVLCPDNETTREMDEKRMRWSSDDVIRNRPALSRWHPDHKAAFAAHMEAPLAGGSTGADEGIREAAATPASF</sequence>
<dbReference type="PATRIC" id="fig|270351.10.peg.397"/>
<protein>
    <submittedName>
        <fullName evidence="3">Short-chain dehydrogenase/reductase SDR</fullName>
    </submittedName>
</protein>
<dbReference type="EMBL" id="AP014704">
    <property type="protein sequence ID" value="BAQ43885.1"/>
    <property type="molecule type" value="Genomic_DNA"/>
</dbReference>
<dbReference type="PANTHER" id="PTHR43008:SF7">
    <property type="entry name" value="SHORT CHAIN DEHYDROGENASE_REDUCTASE (AFU_ORTHOLOGUE AFUA_2G00830)"/>
    <property type="match status" value="1"/>
</dbReference>
<dbReference type="PRINTS" id="PR00081">
    <property type="entry name" value="GDHRDH"/>
</dbReference>
<evidence type="ECO:0000313" key="4">
    <source>
        <dbReference type="Proteomes" id="UP000061432"/>
    </source>
</evidence>
<evidence type="ECO:0000313" key="3">
    <source>
        <dbReference type="EMBL" id="BAQ43885.1"/>
    </source>
</evidence>
<dbReference type="InterPro" id="IPR036291">
    <property type="entry name" value="NAD(P)-bd_dom_sf"/>
</dbReference>
<dbReference type="Pfam" id="PF00106">
    <property type="entry name" value="adh_short"/>
    <property type="match status" value="1"/>
</dbReference>
<keyword evidence="2" id="KW-0560">Oxidoreductase</keyword>
<organism evidence="3 4">
    <name type="scientific">Methylobacterium aquaticum</name>
    <dbReference type="NCBI Taxonomy" id="270351"/>
    <lineage>
        <taxon>Bacteria</taxon>
        <taxon>Pseudomonadati</taxon>
        <taxon>Pseudomonadota</taxon>
        <taxon>Alphaproteobacteria</taxon>
        <taxon>Hyphomicrobiales</taxon>
        <taxon>Methylobacteriaceae</taxon>
        <taxon>Methylobacterium</taxon>
    </lineage>
</organism>
<dbReference type="InterPro" id="IPR002347">
    <property type="entry name" value="SDR_fam"/>
</dbReference>
<accession>A0A0C6FMT1</accession>
<reference evidence="3 4" key="1">
    <citation type="journal article" date="2015" name="Genome Announc.">
        <title>Complete Genome Sequence of Methylobacterium aquaticum Strain 22A, Isolated from Racomitrium japonicum Moss.</title>
        <authorList>
            <person name="Tani A."/>
            <person name="Ogura Y."/>
            <person name="Hayashi T."/>
            <person name="Kimbara K."/>
        </authorList>
    </citation>
    <scope>NUCLEOTIDE SEQUENCE [LARGE SCALE GENOMIC DNA]</scope>
    <source>
        <strain evidence="3 4">MA-22A</strain>
    </source>
</reference>
<dbReference type="Gene3D" id="3.40.50.720">
    <property type="entry name" value="NAD(P)-binding Rossmann-like Domain"/>
    <property type="match status" value="1"/>
</dbReference>